<keyword evidence="6 7" id="KW-0067">ATP-binding</keyword>
<evidence type="ECO:0000256" key="5">
    <source>
        <dbReference type="ARBA" id="ARBA00022777"/>
    </source>
</evidence>
<evidence type="ECO:0000256" key="7">
    <source>
        <dbReference type="PROSITE-ProRule" id="PRU10141"/>
    </source>
</evidence>
<dbReference type="InterPro" id="IPR050339">
    <property type="entry name" value="CC_SR_Kinase"/>
</dbReference>
<proteinExistence type="predicted"/>
<dbReference type="PANTHER" id="PTHR11042">
    <property type="entry name" value="EUKARYOTIC TRANSLATION INITIATION FACTOR 2-ALPHA KINASE EIF2-ALPHA KINASE -RELATED"/>
    <property type="match status" value="1"/>
</dbReference>
<keyword evidence="2" id="KW-0723">Serine/threonine-protein kinase</keyword>
<evidence type="ECO:0000256" key="2">
    <source>
        <dbReference type="ARBA" id="ARBA00022527"/>
    </source>
</evidence>
<evidence type="ECO:0000313" key="10">
    <source>
        <dbReference type="Proteomes" id="UP000708208"/>
    </source>
</evidence>
<evidence type="ECO:0000256" key="6">
    <source>
        <dbReference type="ARBA" id="ARBA00022840"/>
    </source>
</evidence>
<keyword evidence="5" id="KW-0418">Kinase</keyword>
<feature type="domain" description="Protein kinase" evidence="8">
    <location>
        <begin position="164"/>
        <end position="433"/>
    </location>
</feature>
<keyword evidence="3" id="KW-0808">Transferase</keyword>
<gene>
    <name evidence="9" type="ORF">AFUS01_LOCUS20785</name>
</gene>
<keyword evidence="4 7" id="KW-0547">Nucleotide-binding</keyword>
<organism evidence="9 10">
    <name type="scientific">Allacma fusca</name>
    <dbReference type="NCBI Taxonomy" id="39272"/>
    <lineage>
        <taxon>Eukaryota</taxon>
        <taxon>Metazoa</taxon>
        <taxon>Ecdysozoa</taxon>
        <taxon>Arthropoda</taxon>
        <taxon>Hexapoda</taxon>
        <taxon>Collembola</taxon>
        <taxon>Symphypleona</taxon>
        <taxon>Sminthuridae</taxon>
        <taxon>Allacma</taxon>
    </lineage>
</organism>
<dbReference type="GO" id="GO:0005634">
    <property type="term" value="C:nucleus"/>
    <property type="evidence" value="ECO:0007669"/>
    <property type="project" value="TreeGrafter"/>
</dbReference>
<dbReference type="EMBL" id="CAJVCH010227608">
    <property type="protein sequence ID" value="CAG7732262.1"/>
    <property type="molecule type" value="Genomic_DNA"/>
</dbReference>
<keyword evidence="10" id="KW-1185">Reference proteome</keyword>
<protein>
    <recommendedName>
        <fullName evidence="1">non-specific serine/threonine protein kinase</fullName>
        <ecNumber evidence="1">2.7.11.1</ecNumber>
    </recommendedName>
</protein>
<dbReference type="EC" id="2.7.11.1" evidence="1"/>
<sequence length="433" mass="49365">MNFTPKRIKDYDLEIDDNLDKFLRIADVSTRGTEIIPEYNLIIWLLLEKTFKQYNDLSSKGIACPEEDQVDSKKSYQASKEDKTGRQECSKAELTLAKEYAEQILKHFGIKVPFDKLTQSEKDNLFQQFSASSKLLLPDGLNGKASTIDLCEALRKHSKYREEFRVNSLIGKGSFGEVFAAELRKKEPQVFEECYSIFAIKRMPELSLDKTADIRMILNESSILKKLSGHPGIVKFYDSWLALDSASDTAQAYPGSPNDSFIFYLQMELCGVTLHQWKTKLTDKKEKPEEAHCIMILKQITEALQWIHDNNVLHLDLNPKNIFWKDDRFQSIKIGDFGLAVEGKSLKNRRGTPPYCAPEDTMTEKSDMYSVGVSLFEIAEAIITRLELASRLEKWDLSTGMPALDLTIPKLLDKNPERRPKAAEILATLTSLI</sequence>
<accession>A0A8J2KA38</accession>
<dbReference type="AlphaFoldDB" id="A0A8J2KA38"/>
<evidence type="ECO:0000259" key="8">
    <source>
        <dbReference type="PROSITE" id="PS50011"/>
    </source>
</evidence>
<reference evidence="9" key="1">
    <citation type="submission" date="2021-06" db="EMBL/GenBank/DDBJ databases">
        <authorList>
            <person name="Hodson N. C."/>
            <person name="Mongue J. A."/>
            <person name="Jaron S. K."/>
        </authorList>
    </citation>
    <scope>NUCLEOTIDE SEQUENCE</scope>
</reference>
<dbReference type="Pfam" id="PF00069">
    <property type="entry name" value="Pkinase"/>
    <property type="match status" value="1"/>
</dbReference>
<evidence type="ECO:0000313" key="9">
    <source>
        <dbReference type="EMBL" id="CAG7732262.1"/>
    </source>
</evidence>
<dbReference type="GO" id="GO:0005737">
    <property type="term" value="C:cytoplasm"/>
    <property type="evidence" value="ECO:0007669"/>
    <property type="project" value="TreeGrafter"/>
</dbReference>
<dbReference type="PROSITE" id="PS00107">
    <property type="entry name" value="PROTEIN_KINASE_ATP"/>
    <property type="match status" value="1"/>
</dbReference>
<dbReference type="PROSITE" id="PS50011">
    <property type="entry name" value="PROTEIN_KINASE_DOM"/>
    <property type="match status" value="1"/>
</dbReference>
<dbReference type="InterPro" id="IPR017441">
    <property type="entry name" value="Protein_kinase_ATP_BS"/>
</dbReference>
<dbReference type="InterPro" id="IPR000719">
    <property type="entry name" value="Prot_kinase_dom"/>
</dbReference>
<dbReference type="GO" id="GO:0005524">
    <property type="term" value="F:ATP binding"/>
    <property type="evidence" value="ECO:0007669"/>
    <property type="project" value="UniProtKB-UniRule"/>
</dbReference>
<comment type="caution">
    <text evidence="9">The sequence shown here is derived from an EMBL/GenBank/DDBJ whole genome shotgun (WGS) entry which is preliminary data.</text>
</comment>
<dbReference type="Proteomes" id="UP000708208">
    <property type="component" value="Unassembled WGS sequence"/>
</dbReference>
<name>A0A8J2KA38_9HEXA</name>
<dbReference type="GO" id="GO:0004694">
    <property type="term" value="F:eukaryotic translation initiation factor 2alpha kinase activity"/>
    <property type="evidence" value="ECO:0007669"/>
    <property type="project" value="TreeGrafter"/>
</dbReference>
<evidence type="ECO:0000256" key="1">
    <source>
        <dbReference type="ARBA" id="ARBA00012513"/>
    </source>
</evidence>
<dbReference type="OrthoDB" id="1405469at2759"/>
<dbReference type="PANTHER" id="PTHR11042:SF160">
    <property type="entry name" value="EUKARYOTIC TRANSLATION INITIATION FACTOR 2-ALPHA KINASE 1"/>
    <property type="match status" value="1"/>
</dbReference>
<evidence type="ECO:0000256" key="4">
    <source>
        <dbReference type="ARBA" id="ARBA00022741"/>
    </source>
</evidence>
<feature type="binding site" evidence="7">
    <location>
        <position position="201"/>
    </location>
    <ligand>
        <name>ATP</name>
        <dbReference type="ChEBI" id="CHEBI:30616"/>
    </ligand>
</feature>
<evidence type="ECO:0000256" key="3">
    <source>
        <dbReference type="ARBA" id="ARBA00022679"/>
    </source>
</evidence>